<dbReference type="SUPFAM" id="SSF52402">
    <property type="entry name" value="Adenine nucleotide alpha hydrolases-like"/>
    <property type="match status" value="1"/>
</dbReference>
<protein>
    <submittedName>
        <fullName evidence="1">Flagellin modification protein PseA</fullName>
    </submittedName>
</protein>
<accession>A0ABT8T9N9</accession>
<name>A0ABT8T9N9_9BACT</name>
<gene>
    <name evidence="1" type="ORF">Q2362_02585</name>
</gene>
<dbReference type="InterPro" id="IPR014729">
    <property type="entry name" value="Rossmann-like_a/b/a_fold"/>
</dbReference>
<evidence type="ECO:0000313" key="2">
    <source>
        <dbReference type="Proteomes" id="UP001171111"/>
    </source>
</evidence>
<keyword evidence="1" id="KW-0969">Cilium</keyword>
<reference evidence="1 2" key="1">
    <citation type="submission" date="2023-06" db="EMBL/GenBank/DDBJ databases">
        <title>Campylobacter magnum sp. nov., isolated from cecal contents of domestic pigs (Sus scrofa domesticus).</title>
        <authorList>
            <person name="Papic B."/>
            <person name="Gruntar I."/>
        </authorList>
    </citation>
    <scope>NUCLEOTIDE SEQUENCE [LARGE SCALE GENOMIC DNA]</scope>
    <source>
        <strain evidence="2">34484-21</strain>
    </source>
</reference>
<dbReference type="RefSeq" id="WP_302243764.1">
    <property type="nucleotide sequence ID" value="NZ_JAULJQ010000002.1"/>
</dbReference>
<evidence type="ECO:0000313" key="1">
    <source>
        <dbReference type="EMBL" id="MDO2408986.1"/>
    </source>
</evidence>
<proteinExistence type="predicted"/>
<comment type="caution">
    <text evidence="1">The sequence shown here is derived from an EMBL/GenBank/DDBJ whole genome shotgun (WGS) entry which is preliminary data.</text>
</comment>
<sequence length="338" mass="39150">MDIRICKECGFILGTRPNSKDKDGVCLACHNKDRKNQINWQERQNWLTQYLKERKNPSSNYDVVVGVSGGKDSCAIVKRLIENHGVEPSRLLLVHVMDEFTPSKAGLYNLDNLVKTFDMDLIHFRLAPKTFVKETRKSFFEELHPLKWIEAQLYAKPLEVAKAYQIPTVFMGENFDFEYGVSEECGIFHSSSSDEVNVIFLGSIWPYSNTDSLKQARQIGFKTLSDFDDWQRQGSADDYTQIDSIGYMMQHWTKFIKFGFQRVSDLACRFVREGVMSKEQALRLIKDKDWVCDPAAKKDFCRTIGISEDEFNATVDKFANKDLLVKDENGNWRRRDLI</sequence>
<keyword evidence="1" id="KW-0282">Flagellum</keyword>
<dbReference type="EMBL" id="JAULJQ010000002">
    <property type="protein sequence ID" value="MDO2408986.1"/>
    <property type="molecule type" value="Genomic_DNA"/>
</dbReference>
<dbReference type="Proteomes" id="UP001171111">
    <property type="component" value="Unassembled WGS sequence"/>
</dbReference>
<keyword evidence="2" id="KW-1185">Reference proteome</keyword>
<organism evidence="1 2">
    <name type="scientific">Campylobacter magnus</name>
    <dbReference type="NCBI Taxonomy" id="3026462"/>
    <lineage>
        <taxon>Bacteria</taxon>
        <taxon>Pseudomonadati</taxon>
        <taxon>Campylobacterota</taxon>
        <taxon>Epsilonproteobacteria</taxon>
        <taxon>Campylobacterales</taxon>
        <taxon>Campylobacteraceae</taxon>
        <taxon>Campylobacter</taxon>
    </lineage>
</organism>
<keyword evidence="1" id="KW-0966">Cell projection</keyword>
<dbReference type="Gene3D" id="3.40.50.620">
    <property type="entry name" value="HUPs"/>
    <property type="match status" value="1"/>
</dbReference>